<protein>
    <submittedName>
        <fullName evidence="1">YqfQ family protein</fullName>
    </submittedName>
</protein>
<sequence>MPPRRMRNQGQDMRNPFGMRQRQGNGFGLQQPGMNTFGLGQRQGNGFGLQQSGRNPFGMGQTQPPPFQFGRQNPNQGFNMGMNQRGSGRGRGQGKGLLSKFLKKGENRNTGGGGLLEQFTRSSAGETGFERSPQAAGGIMQTLLNPGNVNSFLSNTQQMLQTAQQLGPMFQQYGPMVKNIPSLWKLYRGFKDMSAETPDEPSTEVQSEESEELPEAQIPVKKKKKKKPSVKINDEEDWDDEAPAKSHPKPKLYI</sequence>
<keyword evidence="2" id="KW-1185">Reference proteome</keyword>
<evidence type="ECO:0000313" key="1">
    <source>
        <dbReference type="EMBL" id="UXH44374.1"/>
    </source>
</evidence>
<name>A0ACD4C822_9BACI</name>
<dbReference type="EMBL" id="CP104558">
    <property type="protein sequence ID" value="UXH44374.1"/>
    <property type="molecule type" value="Genomic_DNA"/>
</dbReference>
<accession>A0ACD4C822</accession>
<organism evidence="1 2">
    <name type="scientific">Rossellomorea vietnamensis</name>
    <dbReference type="NCBI Taxonomy" id="218284"/>
    <lineage>
        <taxon>Bacteria</taxon>
        <taxon>Bacillati</taxon>
        <taxon>Bacillota</taxon>
        <taxon>Bacilli</taxon>
        <taxon>Bacillales</taxon>
        <taxon>Bacillaceae</taxon>
        <taxon>Rossellomorea</taxon>
    </lineage>
</organism>
<proteinExistence type="predicted"/>
<evidence type="ECO:0000313" key="2">
    <source>
        <dbReference type="Proteomes" id="UP001064027"/>
    </source>
</evidence>
<dbReference type="Proteomes" id="UP001064027">
    <property type="component" value="Chromosome"/>
</dbReference>
<reference evidence="1" key="1">
    <citation type="submission" date="2022-09" db="EMBL/GenBank/DDBJ databases">
        <title>Complete genome sequence of Rossellomorea vietnamensis strain RL-WG62, a newly isolated PGPR with the potential for plant salinity stress alleviation.</title>
        <authorList>
            <person name="Ren L."/>
            <person name="Wang G."/>
            <person name="Hu H."/>
        </authorList>
    </citation>
    <scope>NUCLEOTIDE SEQUENCE</scope>
    <source>
        <strain evidence="1">RL-WG62</strain>
    </source>
</reference>
<gene>
    <name evidence="1" type="ORF">N5C46_22605</name>
</gene>